<comment type="caution">
    <text evidence="1">The sequence shown here is derived from an EMBL/GenBank/DDBJ whole genome shotgun (WGS) entry which is preliminary data.</text>
</comment>
<dbReference type="Proteomes" id="UP000789396">
    <property type="component" value="Unassembled WGS sequence"/>
</dbReference>
<accession>A0A9N9NHA2</accession>
<organism evidence="1 2">
    <name type="scientific">Racocetra fulgida</name>
    <dbReference type="NCBI Taxonomy" id="60492"/>
    <lineage>
        <taxon>Eukaryota</taxon>
        <taxon>Fungi</taxon>
        <taxon>Fungi incertae sedis</taxon>
        <taxon>Mucoromycota</taxon>
        <taxon>Glomeromycotina</taxon>
        <taxon>Glomeromycetes</taxon>
        <taxon>Diversisporales</taxon>
        <taxon>Gigasporaceae</taxon>
        <taxon>Racocetra</taxon>
    </lineage>
</organism>
<name>A0A9N9NHA2_9GLOM</name>
<dbReference type="AlphaFoldDB" id="A0A9N9NHA2"/>
<keyword evidence="2" id="KW-1185">Reference proteome</keyword>
<reference evidence="1" key="1">
    <citation type="submission" date="2021-06" db="EMBL/GenBank/DDBJ databases">
        <authorList>
            <person name="Kallberg Y."/>
            <person name="Tangrot J."/>
            <person name="Rosling A."/>
        </authorList>
    </citation>
    <scope>NUCLEOTIDE SEQUENCE</scope>
    <source>
        <strain evidence="1">IN212</strain>
    </source>
</reference>
<dbReference type="EMBL" id="CAJVPZ010030790">
    <property type="protein sequence ID" value="CAG8737668.1"/>
    <property type="molecule type" value="Genomic_DNA"/>
</dbReference>
<proteinExistence type="predicted"/>
<evidence type="ECO:0000313" key="1">
    <source>
        <dbReference type="EMBL" id="CAG8737668.1"/>
    </source>
</evidence>
<gene>
    <name evidence="1" type="ORF">RFULGI_LOCUS12612</name>
</gene>
<evidence type="ECO:0000313" key="2">
    <source>
        <dbReference type="Proteomes" id="UP000789396"/>
    </source>
</evidence>
<sequence>MSENVKPKITEATNASMVLNQRKGFKKAGYPETAFEVEFPPSDPTFNFHQIVGGTEEGIGKLIGNEVEKAGQAMREASVQPIKKRKKMW</sequence>
<protein>
    <submittedName>
        <fullName evidence="1">16339_t:CDS:1</fullName>
    </submittedName>
</protein>